<feature type="compositionally biased region" description="Basic and acidic residues" evidence="1">
    <location>
        <begin position="769"/>
        <end position="779"/>
    </location>
</feature>
<feature type="compositionally biased region" description="Basic and acidic residues" evidence="1">
    <location>
        <begin position="317"/>
        <end position="327"/>
    </location>
</feature>
<feature type="region of interest" description="Disordered" evidence="1">
    <location>
        <begin position="758"/>
        <end position="806"/>
    </location>
</feature>
<feature type="domain" description="PPM-type phosphatase" evidence="2">
    <location>
        <begin position="404"/>
        <end position="701"/>
    </location>
</feature>
<evidence type="ECO:0000259" key="2">
    <source>
        <dbReference type="PROSITE" id="PS51746"/>
    </source>
</evidence>
<reference evidence="3 4" key="1">
    <citation type="submission" date="2023-10" db="EMBL/GenBank/DDBJ databases">
        <title>Genomes of two closely related lineages of the louse Polyplax serrata with different host specificities.</title>
        <authorList>
            <person name="Martinu J."/>
            <person name="Tarabai H."/>
            <person name="Stefka J."/>
            <person name="Hypsa V."/>
        </authorList>
    </citation>
    <scope>NUCLEOTIDE SEQUENCE [LARGE SCALE GENOMIC DNA]</scope>
    <source>
        <strain evidence="3">HR10_N</strain>
    </source>
</reference>
<sequence length="806" mass="89212">MATYLRQLEWVDDGLPTCNWHKSTDVMMPSMRKKVSNFFKQLSVIGPTDCDQTDPGGSSGSFIHRYLSGTDTKRHEPTILYGRTPHELPPLAIGHVVTSHQSIFASMTGPEGGLTTINPNQKHLTTSDPDVDYIDISEVIPTSLEQKDKNSAASVKCVFSPVSGRWFNVAPMLSFTYPIDNTEINIRAGGKLFPFGKKSVCTSVTDLRPEEEILNGLSSNSCGQKSKSEGRKRGQPRDRKKETNVLEPMVEEFETYSSHENLHRLTKARENGIDERLIRCGLNDNSTGDPNTNEEMRNGNQTSTKVGHPGLAMTNGESRERKGESDKSQPMSLEDPALGNAQFIVQSKSTNTPCDYSLRKSKSAPNPFRNARLRRQLDETKTKPLVKCEDVAGISDWSRPHNRAYGIATTLYEKNPITNQHAGNPIADCFAVVARENSAILALADGVNWGEKSCLAARSAIYGCTEYLNKTIFSPYSNTKVTNTTSFVVEQEVFVSLLRSFHMAHSLILQTEGMLTTLTVAVVLPLASNGKYIVCVCNVGDSLAYVYSLKYGVREITKGSHDIYCMRDMRDALGALGPVDGTNPELSNLTCSMTEVESGDIVFITSDGISDNFDPVVGKFAVMPSIKPDLVTRNLPIVQAVQRHELTLLRLDDLLRNDVSGDGPVCTLASDLCSRLLDFAIRLTSAKRKILEDVELYYSEENGTQVELSKADQRLRRKNACEKLVLVPGKLDHASVVAYNVGRYTKEENAKDVSFFDPVRETTSSSSEDEIRRTEDEINKNTIQNDGDGKRKSVYDNDEDAHDTPL</sequence>
<dbReference type="SUPFAM" id="SSF81606">
    <property type="entry name" value="PP2C-like"/>
    <property type="match status" value="1"/>
</dbReference>
<dbReference type="Pfam" id="PF13672">
    <property type="entry name" value="PP2C_2"/>
    <property type="match status" value="1"/>
</dbReference>
<feature type="compositionally biased region" description="Basic and acidic residues" evidence="1">
    <location>
        <begin position="226"/>
        <end position="244"/>
    </location>
</feature>
<feature type="region of interest" description="Disordered" evidence="1">
    <location>
        <begin position="215"/>
        <end position="244"/>
    </location>
</feature>
<dbReference type="InterPro" id="IPR053287">
    <property type="entry name" value="PP2C-like_domain"/>
</dbReference>
<dbReference type="EMBL" id="JAWJWE010000003">
    <property type="protein sequence ID" value="KAK6639917.1"/>
    <property type="molecule type" value="Genomic_DNA"/>
</dbReference>
<name>A0AAN8S8A2_POLSC</name>
<dbReference type="Proteomes" id="UP001372834">
    <property type="component" value="Unassembled WGS sequence"/>
</dbReference>
<gene>
    <name evidence="3" type="ORF">RUM43_008194</name>
</gene>
<feature type="compositionally biased region" description="Polar residues" evidence="1">
    <location>
        <begin position="283"/>
        <end position="305"/>
    </location>
</feature>
<feature type="compositionally biased region" description="Acidic residues" evidence="1">
    <location>
        <begin position="796"/>
        <end position="806"/>
    </location>
</feature>
<dbReference type="PANTHER" id="PTHR21586">
    <property type="entry name" value="TIPA"/>
    <property type="match status" value="1"/>
</dbReference>
<proteinExistence type="predicted"/>
<dbReference type="AlphaFoldDB" id="A0AAN8S8A2"/>
<dbReference type="SMART" id="SM00332">
    <property type="entry name" value="PP2Cc"/>
    <property type="match status" value="1"/>
</dbReference>
<comment type="caution">
    <text evidence="3">The sequence shown here is derived from an EMBL/GenBank/DDBJ whole genome shotgun (WGS) entry which is preliminary data.</text>
</comment>
<feature type="region of interest" description="Disordered" evidence="1">
    <location>
        <begin position="280"/>
        <end position="334"/>
    </location>
</feature>
<evidence type="ECO:0000313" key="4">
    <source>
        <dbReference type="Proteomes" id="UP001372834"/>
    </source>
</evidence>
<dbReference type="InterPro" id="IPR036457">
    <property type="entry name" value="PPM-type-like_dom_sf"/>
</dbReference>
<feature type="compositionally biased region" description="Polar residues" evidence="1">
    <location>
        <begin position="216"/>
        <end position="225"/>
    </location>
</feature>
<dbReference type="Gene3D" id="3.60.40.10">
    <property type="entry name" value="PPM-type phosphatase domain"/>
    <property type="match status" value="1"/>
</dbReference>
<accession>A0AAN8S8A2</accession>
<dbReference type="InterPro" id="IPR001932">
    <property type="entry name" value="PPM-type_phosphatase-like_dom"/>
</dbReference>
<evidence type="ECO:0000256" key="1">
    <source>
        <dbReference type="SAM" id="MobiDB-lite"/>
    </source>
</evidence>
<organism evidence="3 4">
    <name type="scientific">Polyplax serrata</name>
    <name type="common">Common mouse louse</name>
    <dbReference type="NCBI Taxonomy" id="468196"/>
    <lineage>
        <taxon>Eukaryota</taxon>
        <taxon>Metazoa</taxon>
        <taxon>Ecdysozoa</taxon>
        <taxon>Arthropoda</taxon>
        <taxon>Hexapoda</taxon>
        <taxon>Insecta</taxon>
        <taxon>Pterygota</taxon>
        <taxon>Neoptera</taxon>
        <taxon>Paraneoptera</taxon>
        <taxon>Psocodea</taxon>
        <taxon>Troctomorpha</taxon>
        <taxon>Phthiraptera</taxon>
        <taxon>Anoplura</taxon>
        <taxon>Polyplacidae</taxon>
        <taxon>Polyplax</taxon>
    </lineage>
</organism>
<protein>
    <recommendedName>
        <fullName evidence="2">PPM-type phosphatase domain-containing protein</fullName>
    </recommendedName>
</protein>
<evidence type="ECO:0000313" key="3">
    <source>
        <dbReference type="EMBL" id="KAK6639917.1"/>
    </source>
</evidence>
<dbReference type="PROSITE" id="PS51746">
    <property type="entry name" value="PPM_2"/>
    <property type="match status" value="1"/>
</dbReference>
<dbReference type="PANTHER" id="PTHR21586:SF0">
    <property type="entry name" value="PP2C-LIKE DOMAIN-CONTAINING PROTEIN CG9801"/>
    <property type="match status" value="1"/>
</dbReference>